<name>A0A1E3QIH1_9ASCO</name>
<evidence type="ECO:0000256" key="5">
    <source>
        <dbReference type="ARBA" id="ARBA00023306"/>
    </source>
</evidence>
<evidence type="ECO:0000256" key="2">
    <source>
        <dbReference type="ARBA" id="ARBA00022618"/>
    </source>
</evidence>
<dbReference type="InterPro" id="IPR008401">
    <property type="entry name" value="Apc13"/>
</dbReference>
<keyword evidence="4" id="KW-0833">Ubl conjugation pathway</keyword>
<dbReference type="Proteomes" id="UP000094336">
    <property type="component" value="Unassembled WGS sequence"/>
</dbReference>
<dbReference type="GeneID" id="30148483"/>
<dbReference type="OrthoDB" id="4023481at2759"/>
<evidence type="ECO:0000256" key="4">
    <source>
        <dbReference type="ARBA" id="ARBA00022786"/>
    </source>
</evidence>
<dbReference type="PANTHER" id="PTHR28526">
    <property type="entry name" value="ANAPHASE-PROMOTING COMPLEX SUBUNIT 13"/>
    <property type="match status" value="1"/>
</dbReference>
<dbReference type="RefSeq" id="XP_018982823.1">
    <property type="nucleotide sequence ID" value="XM_019130630.1"/>
</dbReference>
<keyword evidence="8" id="KW-1185">Reference proteome</keyword>
<feature type="compositionally biased region" description="Polar residues" evidence="6">
    <location>
        <begin position="183"/>
        <end position="193"/>
    </location>
</feature>
<keyword evidence="5" id="KW-0131">Cell cycle</keyword>
<evidence type="ECO:0000256" key="3">
    <source>
        <dbReference type="ARBA" id="ARBA00022776"/>
    </source>
</evidence>
<proteinExistence type="inferred from homology"/>
<evidence type="ECO:0000313" key="7">
    <source>
        <dbReference type="EMBL" id="ODQ77495.1"/>
    </source>
</evidence>
<evidence type="ECO:0000256" key="6">
    <source>
        <dbReference type="SAM" id="MobiDB-lite"/>
    </source>
</evidence>
<feature type="region of interest" description="Disordered" evidence="6">
    <location>
        <begin position="183"/>
        <end position="211"/>
    </location>
</feature>
<feature type="compositionally biased region" description="Polar residues" evidence="6">
    <location>
        <begin position="200"/>
        <end position="211"/>
    </location>
</feature>
<dbReference type="Pfam" id="PF05839">
    <property type="entry name" value="Apc13p"/>
    <property type="match status" value="1"/>
</dbReference>
<dbReference type="EMBL" id="KV454440">
    <property type="protein sequence ID" value="ODQ77495.1"/>
    <property type="molecule type" value="Genomic_DNA"/>
</dbReference>
<sequence length="229" mass="26007">MIKIDTKSASHPLHYPPGYFPFIFCFSPYLLDISPIMSNRDSSRSYIHLTASHHVLYLEEWVHEKLPFDDIDVNLNQDSDDEEYLTGNFGHSQPQHPSNGTFGASRTYARPVPPAWKDLSLSEFLADHENFPRDGTILKRINREDFLEAREDKTMDEHDISAISTSSLGQNVLDAFTSEGLSQNLDGLDNSPNLRPHARSSVSPAGTMNTPEMNRVRRSYETPVARIMR</sequence>
<accession>A0A1E3QIH1</accession>
<reference evidence="8" key="1">
    <citation type="submission" date="2016-05" db="EMBL/GenBank/DDBJ databases">
        <title>Comparative genomics of biotechnologically important yeasts.</title>
        <authorList>
            <consortium name="DOE Joint Genome Institute"/>
            <person name="Riley R."/>
            <person name="Haridas S."/>
            <person name="Wolfe K.H."/>
            <person name="Lopes M.R."/>
            <person name="Hittinger C.T."/>
            <person name="Goker M."/>
            <person name="Salamov A."/>
            <person name="Wisecaver J."/>
            <person name="Long T.M."/>
            <person name="Aerts A.L."/>
            <person name="Barry K."/>
            <person name="Choi C."/>
            <person name="Clum A."/>
            <person name="Coughlan A.Y."/>
            <person name="Deshpande S."/>
            <person name="Douglass A.P."/>
            <person name="Hanson S.J."/>
            <person name="Klenk H.-P."/>
            <person name="Labutti K."/>
            <person name="Lapidus A."/>
            <person name="Lindquist E."/>
            <person name="Lipzen A."/>
            <person name="Meier-Kolthoff J.P."/>
            <person name="Ohm R.A."/>
            <person name="Otillar R.P."/>
            <person name="Pangilinan J."/>
            <person name="Peng Y."/>
            <person name="Rokas A."/>
            <person name="Rosa C.A."/>
            <person name="Scheuner C."/>
            <person name="Sibirny A.A."/>
            <person name="Slot J.C."/>
            <person name="Stielow J.B."/>
            <person name="Sun H."/>
            <person name="Kurtzman C.P."/>
            <person name="Blackwell M."/>
            <person name="Grigoriev I.V."/>
            <person name="Jeffries T.W."/>
        </authorList>
    </citation>
    <scope>NUCLEOTIDE SEQUENCE [LARGE SCALE GENOMIC DNA]</scope>
    <source>
        <strain evidence="8">NRRL Y-12698</strain>
    </source>
</reference>
<keyword evidence="2" id="KW-0132">Cell division</keyword>
<keyword evidence="3" id="KW-0498">Mitosis</keyword>
<dbReference type="AlphaFoldDB" id="A0A1E3QIH1"/>
<evidence type="ECO:0000256" key="1">
    <source>
        <dbReference type="ARBA" id="ARBA00006940"/>
    </source>
</evidence>
<comment type="similarity">
    <text evidence="1">Belongs to the APC13 family.</text>
</comment>
<dbReference type="PANTHER" id="PTHR28526:SF1">
    <property type="entry name" value="ANAPHASE-PROMOTING COMPLEX SUBUNIT 13"/>
    <property type="match status" value="1"/>
</dbReference>
<dbReference type="GO" id="GO:0051301">
    <property type="term" value="P:cell division"/>
    <property type="evidence" value="ECO:0007669"/>
    <property type="project" value="UniProtKB-KW"/>
</dbReference>
<evidence type="ECO:0000313" key="8">
    <source>
        <dbReference type="Proteomes" id="UP000094336"/>
    </source>
</evidence>
<gene>
    <name evidence="7" type="ORF">BABINDRAFT_169103</name>
</gene>
<organism evidence="7 8">
    <name type="scientific">Babjeviella inositovora NRRL Y-12698</name>
    <dbReference type="NCBI Taxonomy" id="984486"/>
    <lineage>
        <taxon>Eukaryota</taxon>
        <taxon>Fungi</taxon>
        <taxon>Dikarya</taxon>
        <taxon>Ascomycota</taxon>
        <taxon>Saccharomycotina</taxon>
        <taxon>Pichiomycetes</taxon>
        <taxon>Serinales incertae sedis</taxon>
        <taxon>Babjeviella</taxon>
    </lineage>
</organism>
<dbReference type="GO" id="GO:0005680">
    <property type="term" value="C:anaphase-promoting complex"/>
    <property type="evidence" value="ECO:0007669"/>
    <property type="project" value="InterPro"/>
</dbReference>
<protein>
    <submittedName>
        <fullName evidence="7">Uncharacterized protein</fullName>
    </submittedName>
</protein>